<dbReference type="PANTHER" id="PTHR30386:SF26">
    <property type="entry name" value="TRANSPORT PROTEIN COMB"/>
    <property type="match status" value="1"/>
</dbReference>
<comment type="subcellular location">
    <subcellularLocation>
        <location evidence="1">Membrane</location>
        <topology evidence="1">Single-pass membrane protein</topology>
    </subcellularLocation>
</comment>
<dbReference type="Proteomes" id="UP001501352">
    <property type="component" value="Unassembled WGS sequence"/>
</dbReference>
<keyword evidence="9" id="KW-1185">Reference proteome</keyword>
<dbReference type="EMBL" id="BAAAGA010000006">
    <property type="protein sequence ID" value="GAA0627689.1"/>
    <property type="molecule type" value="Genomic_DNA"/>
</dbReference>
<dbReference type="InterPro" id="IPR058781">
    <property type="entry name" value="HH_AprE-like"/>
</dbReference>
<dbReference type="InterPro" id="IPR050739">
    <property type="entry name" value="MFP"/>
</dbReference>
<dbReference type="Gene3D" id="2.40.30.170">
    <property type="match status" value="1"/>
</dbReference>
<comment type="caution">
    <text evidence="8">The sequence shown here is derived from an EMBL/GenBank/DDBJ whole genome shotgun (WGS) entry which is preliminary data.</text>
</comment>
<feature type="domain" description="AprE-like beta-barrel" evidence="7">
    <location>
        <begin position="286"/>
        <end position="378"/>
    </location>
</feature>
<dbReference type="InterPro" id="IPR058982">
    <property type="entry name" value="Beta-barrel_AprE"/>
</dbReference>
<dbReference type="PANTHER" id="PTHR30386">
    <property type="entry name" value="MEMBRANE FUSION SUBUNIT OF EMRAB-TOLC MULTIDRUG EFFLUX PUMP"/>
    <property type="match status" value="1"/>
</dbReference>
<feature type="domain" description="AprE-like long alpha-helical hairpin" evidence="6">
    <location>
        <begin position="105"/>
        <end position="179"/>
    </location>
</feature>
<evidence type="ECO:0000313" key="9">
    <source>
        <dbReference type="Proteomes" id="UP001501352"/>
    </source>
</evidence>
<evidence type="ECO:0000259" key="6">
    <source>
        <dbReference type="Pfam" id="PF25994"/>
    </source>
</evidence>
<evidence type="ECO:0000256" key="5">
    <source>
        <dbReference type="SAM" id="Phobius"/>
    </source>
</evidence>
<accession>A0ABN1H3R2</accession>
<feature type="transmembrane region" description="Helical" evidence="5">
    <location>
        <begin position="30"/>
        <end position="47"/>
    </location>
</feature>
<dbReference type="SUPFAM" id="SSF111369">
    <property type="entry name" value="HlyD-like secretion proteins"/>
    <property type="match status" value="1"/>
</dbReference>
<evidence type="ECO:0000256" key="4">
    <source>
        <dbReference type="ARBA" id="ARBA00023136"/>
    </source>
</evidence>
<evidence type="ECO:0000256" key="3">
    <source>
        <dbReference type="ARBA" id="ARBA00022989"/>
    </source>
</evidence>
<evidence type="ECO:0000259" key="7">
    <source>
        <dbReference type="Pfam" id="PF26002"/>
    </source>
</evidence>
<keyword evidence="3 5" id="KW-1133">Transmembrane helix</keyword>
<reference evidence="8 9" key="1">
    <citation type="journal article" date="2019" name="Int. J. Syst. Evol. Microbiol.">
        <title>The Global Catalogue of Microorganisms (GCM) 10K type strain sequencing project: providing services to taxonomists for standard genome sequencing and annotation.</title>
        <authorList>
            <consortium name="The Broad Institute Genomics Platform"/>
            <consortium name="The Broad Institute Genome Sequencing Center for Infectious Disease"/>
            <person name="Wu L."/>
            <person name="Ma J."/>
        </authorList>
    </citation>
    <scope>NUCLEOTIDE SEQUENCE [LARGE SCALE GENOMIC DNA]</scope>
    <source>
        <strain evidence="8 9">JCM 12928</strain>
    </source>
</reference>
<dbReference type="Pfam" id="PF26002">
    <property type="entry name" value="Beta-barrel_AprE"/>
    <property type="match status" value="1"/>
</dbReference>
<dbReference type="Pfam" id="PF25994">
    <property type="entry name" value="HH_AprE"/>
    <property type="match status" value="1"/>
</dbReference>
<dbReference type="PRINTS" id="PR01490">
    <property type="entry name" value="RTXTOXIND"/>
</dbReference>
<protein>
    <submittedName>
        <fullName evidence="8">HlyD family efflux transporter periplasmic adaptor subunit</fullName>
    </submittedName>
</protein>
<proteinExistence type="predicted"/>
<evidence type="ECO:0000256" key="1">
    <source>
        <dbReference type="ARBA" id="ARBA00004167"/>
    </source>
</evidence>
<keyword evidence="4 5" id="KW-0472">Membrane</keyword>
<name>A0ABN1H3R2_9CAUL</name>
<sequence length="396" mass="43404">MADTMQIEKRLRRALAEGQDLDAHPAARPILWACAALLIVFVAWAAWAQVDEVARGEGRVVPNSRVQVIQSLEGGILSELLVKEGDIVSAGQPLAQLDNTRFQSSALEAGTQVTALTAAIARLEAEVLGQGSIAFPSSIPANDPVIASERSLFAARRQNLNAATAALSQEIAYARRQLEMVEPLAARGVVSEVEALRLNQTIASLSGRQSEIRNTYMQEAYTELAAKKAELAAQTQIFNQRQDQLQRTRLTAPVRARVNDVRITTRGGVVQPGEAIMQLTPVDDQLLVEARILPRDVAFLRPGMKARVKITAYDYTVYGDLPATVEQISEDTLEEETPRGKVAYYSVLVRTDRAFLRRGSETLPIRPGMVAEVDVQSGRRSVLSYLLRPLLKARIS</sequence>
<gene>
    <name evidence="8" type="ORF">GCM10009422_25890</name>
</gene>
<evidence type="ECO:0000313" key="8">
    <source>
        <dbReference type="EMBL" id="GAA0627689.1"/>
    </source>
</evidence>
<dbReference type="RefSeq" id="WP_343794401.1">
    <property type="nucleotide sequence ID" value="NZ_BAAAGA010000006.1"/>
</dbReference>
<evidence type="ECO:0000256" key="2">
    <source>
        <dbReference type="ARBA" id="ARBA00022692"/>
    </source>
</evidence>
<dbReference type="Gene3D" id="2.40.50.100">
    <property type="match status" value="1"/>
</dbReference>
<organism evidence="8 9">
    <name type="scientific">Brevundimonas kwangchunensis</name>
    <dbReference type="NCBI Taxonomy" id="322163"/>
    <lineage>
        <taxon>Bacteria</taxon>
        <taxon>Pseudomonadati</taxon>
        <taxon>Pseudomonadota</taxon>
        <taxon>Alphaproteobacteria</taxon>
        <taxon>Caulobacterales</taxon>
        <taxon>Caulobacteraceae</taxon>
        <taxon>Brevundimonas</taxon>
    </lineage>
</organism>
<keyword evidence="2 5" id="KW-0812">Transmembrane</keyword>